<dbReference type="Gene3D" id="3.40.850.10">
    <property type="entry name" value="Kinesin motor domain"/>
    <property type="match status" value="1"/>
</dbReference>
<evidence type="ECO:0000256" key="1">
    <source>
        <dbReference type="ARBA" id="ARBA00022741"/>
    </source>
</evidence>
<name>A0A9P0EY48_BEMTA</name>
<reference evidence="3" key="1">
    <citation type="submission" date="2021-12" db="EMBL/GenBank/DDBJ databases">
        <authorList>
            <person name="King R."/>
        </authorList>
    </citation>
    <scope>NUCLEOTIDE SEQUENCE</scope>
</reference>
<dbReference type="SUPFAM" id="SSF52540">
    <property type="entry name" value="P-loop containing nucleoside triphosphate hydrolases"/>
    <property type="match status" value="1"/>
</dbReference>
<evidence type="ECO:0000256" key="2">
    <source>
        <dbReference type="ARBA" id="ARBA00022840"/>
    </source>
</evidence>
<sequence length="121" mass="13494">MGLKSTPFQVLHIGSLSQAKLIHNPEAGVPDMTTISNLDEKGINRNLQVRYLKDQIYVSFFQPFCTYKSDSSFKVEDFKPANRSSSTPSVLMFLATVEVIFPRTVGSSFFEIASSTNDSTF</sequence>
<keyword evidence="1" id="KW-0547">Nucleotide-binding</keyword>
<gene>
    <name evidence="3" type="ORF">BEMITA_LOCUS407</name>
</gene>
<dbReference type="Proteomes" id="UP001152759">
    <property type="component" value="Chromosome 1"/>
</dbReference>
<evidence type="ECO:0000313" key="4">
    <source>
        <dbReference type="Proteomes" id="UP001152759"/>
    </source>
</evidence>
<dbReference type="InterPro" id="IPR036961">
    <property type="entry name" value="Kinesin_motor_dom_sf"/>
</dbReference>
<dbReference type="InterPro" id="IPR027417">
    <property type="entry name" value="P-loop_NTPase"/>
</dbReference>
<proteinExistence type="predicted"/>
<dbReference type="EMBL" id="OU963862">
    <property type="protein sequence ID" value="CAH0380682.1"/>
    <property type="molecule type" value="Genomic_DNA"/>
</dbReference>
<keyword evidence="2" id="KW-0067">ATP-binding</keyword>
<dbReference type="AlphaFoldDB" id="A0A9P0EY48"/>
<protein>
    <submittedName>
        <fullName evidence="3">Uncharacterized protein</fullName>
    </submittedName>
</protein>
<evidence type="ECO:0000313" key="3">
    <source>
        <dbReference type="EMBL" id="CAH0380682.1"/>
    </source>
</evidence>
<dbReference type="GO" id="GO:0005524">
    <property type="term" value="F:ATP binding"/>
    <property type="evidence" value="ECO:0007669"/>
    <property type="project" value="UniProtKB-KW"/>
</dbReference>
<keyword evidence="4" id="KW-1185">Reference proteome</keyword>
<organism evidence="3 4">
    <name type="scientific">Bemisia tabaci</name>
    <name type="common">Sweetpotato whitefly</name>
    <name type="synonym">Aleurodes tabaci</name>
    <dbReference type="NCBI Taxonomy" id="7038"/>
    <lineage>
        <taxon>Eukaryota</taxon>
        <taxon>Metazoa</taxon>
        <taxon>Ecdysozoa</taxon>
        <taxon>Arthropoda</taxon>
        <taxon>Hexapoda</taxon>
        <taxon>Insecta</taxon>
        <taxon>Pterygota</taxon>
        <taxon>Neoptera</taxon>
        <taxon>Paraneoptera</taxon>
        <taxon>Hemiptera</taxon>
        <taxon>Sternorrhyncha</taxon>
        <taxon>Aleyrodoidea</taxon>
        <taxon>Aleyrodidae</taxon>
        <taxon>Aleyrodinae</taxon>
        <taxon>Bemisia</taxon>
    </lineage>
</organism>
<accession>A0A9P0EY48</accession>